<evidence type="ECO:0000256" key="6">
    <source>
        <dbReference type="ARBA" id="ARBA00023136"/>
    </source>
</evidence>
<keyword evidence="3" id="KW-1003">Cell membrane</keyword>
<organism evidence="9 10">
    <name type="scientific">Anoxybacter fermentans</name>
    <dbReference type="NCBI Taxonomy" id="1323375"/>
    <lineage>
        <taxon>Bacteria</taxon>
        <taxon>Bacillati</taxon>
        <taxon>Bacillota</taxon>
        <taxon>Clostridia</taxon>
        <taxon>Halanaerobiales</taxon>
        <taxon>Anoxybacter</taxon>
    </lineage>
</organism>
<gene>
    <name evidence="9" type="ORF">BBF96_03130</name>
</gene>
<dbReference type="PROSITE" id="PS50850">
    <property type="entry name" value="MFS"/>
    <property type="match status" value="1"/>
</dbReference>
<dbReference type="InterPro" id="IPR011701">
    <property type="entry name" value="MFS"/>
</dbReference>
<dbReference type="Proteomes" id="UP000267250">
    <property type="component" value="Chromosome"/>
</dbReference>
<feature type="transmembrane region" description="Helical" evidence="7">
    <location>
        <begin position="113"/>
        <end position="130"/>
    </location>
</feature>
<protein>
    <recommendedName>
        <fullName evidence="8">Major facilitator superfamily (MFS) profile domain-containing protein</fullName>
    </recommendedName>
</protein>
<dbReference type="AlphaFoldDB" id="A0A3Q9HP28"/>
<evidence type="ECO:0000256" key="7">
    <source>
        <dbReference type="SAM" id="Phobius"/>
    </source>
</evidence>
<dbReference type="SUPFAM" id="SSF103473">
    <property type="entry name" value="MFS general substrate transporter"/>
    <property type="match status" value="1"/>
</dbReference>
<evidence type="ECO:0000256" key="3">
    <source>
        <dbReference type="ARBA" id="ARBA00022475"/>
    </source>
</evidence>
<reference evidence="9 10" key="1">
    <citation type="submission" date="2016-07" db="EMBL/GenBank/DDBJ databases">
        <title>Genome and transcriptome analysis of iron-reducing fermentative bacteria Anoxybacter fermentans.</title>
        <authorList>
            <person name="Zeng X."/>
            <person name="Shao Z."/>
        </authorList>
    </citation>
    <scope>NUCLEOTIDE SEQUENCE [LARGE SCALE GENOMIC DNA]</scope>
    <source>
        <strain evidence="9 10">DY22613</strain>
    </source>
</reference>
<accession>A0A3Q9HP28</accession>
<dbReference type="KEGG" id="aft:BBF96_03130"/>
<keyword evidence="5 7" id="KW-1133">Transmembrane helix</keyword>
<feature type="domain" description="Major facilitator superfamily (MFS) profile" evidence="8">
    <location>
        <begin position="1"/>
        <end position="158"/>
    </location>
</feature>
<dbReference type="InterPro" id="IPR022324">
    <property type="entry name" value="Bacilysin_exporter_BacE_put"/>
</dbReference>
<dbReference type="EMBL" id="CP016379">
    <property type="protein sequence ID" value="AZR72461.1"/>
    <property type="molecule type" value="Genomic_DNA"/>
</dbReference>
<proteinExistence type="predicted"/>
<dbReference type="Gene3D" id="1.20.1250.20">
    <property type="entry name" value="MFS general substrate transporter like domains"/>
    <property type="match status" value="1"/>
</dbReference>
<evidence type="ECO:0000256" key="5">
    <source>
        <dbReference type="ARBA" id="ARBA00022989"/>
    </source>
</evidence>
<keyword evidence="4 7" id="KW-0812">Transmembrane</keyword>
<dbReference type="PANTHER" id="PTHR43266:SF2">
    <property type="entry name" value="MAJOR FACILITATOR SUPERFAMILY (MFS) PROFILE DOMAIN-CONTAINING PROTEIN"/>
    <property type="match status" value="1"/>
</dbReference>
<name>A0A3Q9HP28_9FIRM</name>
<dbReference type="GO" id="GO:0022857">
    <property type="term" value="F:transmembrane transporter activity"/>
    <property type="evidence" value="ECO:0007669"/>
    <property type="project" value="InterPro"/>
</dbReference>
<keyword evidence="2" id="KW-0813">Transport</keyword>
<evidence type="ECO:0000313" key="10">
    <source>
        <dbReference type="Proteomes" id="UP000267250"/>
    </source>
</evidence>
<comment type="subcellular location">
    <subcellularLocation>
        <location evidence="1">Cell membrane</location>
        <topology evidence="1">Multi-pass membrane protein</topology>
    </subcellularLocation>
</comment>
<dbReference type="InterPro" id="IPR020846">
    <property type="entry name" value="MFS_dom"/>
</dbReference>
<keyword evidence="10" id="KW-1185">Reference proteome</keyword>
<dbReference type="GO" id="GO:0005886">
    <property type="term" value="C:plasma membrane"/>
    <property type="evidence" value="ECO:0007669"/>
    <property type="project" value="UniProtKB-SubCell"/>
</dbReference>
<evidence type="ECO:0000313" key="9">
    <source>
        <dbReference type="EMBL" id="AZR72461.1"/>
    </source>
</evidence>
<sequence length="163" mass="17696">MLDLFDSGLALGILMMFATLPGVIFGPFSGVLVDRVNRKKLIIIMDFVRGIIILVLTQLLLLDRLLYLNLLIGTFLMSICSTIFNPAISALISNLVDDENLSKANSLENLSRNLTGILGAALGGLLLGFYGVAGIFFLNGISFLLSAILEIYIQMSVLVDKNK</sequence>
<evidence type="ECO:0000256" key="4">
    <source>
        <dbReference type="ARBA" id="ARBA00022692"/>
    </source>
</evidence>
<evidence type="ECO:0000256" key="1">
    <source>
        <dbReference type="ARBA" id="ARBA00004651"/>
    </source>
</evidence>
<keyword evidence="6 7" id="KW-0472">Membrane</keyword>
<feature type="transmembrane region" description="Helical" evidence="7">
    <location>
        <begin position="67"/>
        <end position="92"/>
    </location>
</feature>
<evidence type="ECO:0000256" key="2">
    <source>
        <dbReference type="ARBA" id="ARBA00022448"/>
    </source>
</evidence>
<feature type="transmembrane region" description="Helical" evidence="7">
    <location>
        <begin position="41"/>
        <end position="61"/>
    </location>
</feature>
<dbReference type="InterPro" id="IPR036259">
    <property type="entry name" value="MFS_trans_sf"/>
</dbReference>
<dbReference type="Pfam" id="PF07690">
    <property type="entry name" value="MFS_1"/>
    <property type="match status" value="1"/>
</dbReference>
<feature type="transmembrane region" description="Helical" evidence="7">
    <location>
        <begin position="12"/>
        <end position="34"/>
    </location>
</feature>
<dbReference type="PANTHER" id="PTHR43266">
    <property type="entry name" value="MACROLIDE-EFFLUX PROTEIN"/>
    <property type="match status" value="1"/>
</dbReference>
<evidence type="ECO:0000259" key="8">
    <source>
        <dbReference type="PROSITE" id="PS50850"/>
    </source>
</evidence>
<dbReference type="PRINTS" id="PR01988">
    <property type="entry name" value="EXPORTERBACE"/>
</dbReference>
<feature type="transmembrane region" description="Helical" evidence="7">
    <location>
        <begin position="136"/>
        <end position="159"/>
    </location>
</feature>